<dbReference type="PANTHER" id="PTHR39087:SF2">
    <property type="entry name" value="UPF0104 MEMBRANE PROTEIN MJ1595"/>
    <property type="match status" value="1"/>
</dbReference>
<evidence type="ECO:0000256" key="2">
    <source>
        <dbReference type="ARBA" id="ARBA00011061"/>
    </source>
</evidence>
<gene>
    <name evidence="8" type="ORF">ACFOKC_14775</name>
</gene>
<dbReference type="Proteomes" id="UP001595660">
    <property type="component" value="Unassembled WGS sequence"/>
</dbReference>
<dbReference type="GeneID" id="69117993"/>
<keyword evidence="9" id="KW-1185">Reference proteome</keyword>
<evidence type="ECO:0000256" key="5">
    <source>
        <dbReference type="ARBA" id="ARBA00022989"/>
    </source>
</evidence>
<comment type="subcellular location">
    <subcellularLocation>
        <location evidence="1">Cell membrane</location>
        <topology evidence="1">Multi-pass membrane protein</topology>
    </subcellularLocation>
</comment>
<feature type="transmembrane region" description="Helical" evidence="7">
    <location>
        <begin position="211"/>
        <end position="233"/>
    </location>
</feature>
<feature type="transmembrane region" description="Helical" evidence="7">
    <location>
        <begin position="239"/>
        <end position="258"/>
    </location>
</feature>
<dbReference type="PANTHER" id="PTHR39087">
    <property type="entry name" value="UPF0104 MEMBRANE PROTEIN MJ1595"/>
    <property type="match status" value="1"/>
</dbReference>
<keyword evidence="6 7" id="KW-0472">Membrane</keyword>
<feature type="transmembrane region" description="Helical" evidence="7">
    <location>
        <begin position="298"/>
        <end position="316"/>
    </location>
</feature>
<evidence type="ECO:0000256" key="7">
    <source>
        <dbReference type="SAM" id="Phobius"/>
    </source>
</evidence>
<protein>
    <submittedName>
        <fullName evidence="8">YbhN family protein</fullName>
    </submittedName>
</protein>
<organism evidence="8 9">
    <name type="scientific">Halobacterium litoreum</name>
    <dbReference type="NCBI Taxonomy" id="2039234"/>
    <lineage>
        <taxon>Archaea</taxon>
        <taxon>Methanobacteriati</taxon>
        <taxon>Methanobacteriota</taxon>
        <taxon>Stenosarchaea group</taxon>
        <taxon>Halobacteria</taxon>
        <taxon>Halobacteriales</taxon>
        <taxon>Halobacteriaceae</taxon>
        <taxon>Halobacterium</taxon>
    </lineage>
</organism>
<reference evidence="8 9" key="1">
    <citation type="journal article" date="2019" name="Int. J. Syst. Evol. Microbiol.">
        <title>The Global Catalogue of Microorganisms (GCM) 10K type strain sequencing project: providing services to taxonomists for standard genome sequencing and annotation.</title>
        <authorList>
            <consortium name="The Broad Institute Genomics Platform"/>
            <consortium name="The Broad Institute Genome Sequencing Center for Infectious Disease"/>
            <person name="Wu L."/>
            <person name="Ma J."/>
        </authorList>
    </citation>
    <scope>NUCLEOTIDE SEQUENCE [LARGE SCALE GENOMIC DNA]</scope>
    <source>
        <strain evidence="8 9">CGMCC 1.12562</strain>
    </source>
</reference>
<evidence type="ECO:0000256" key="4">
    <source>
        <dbReference type="ARBA" id="ARBA00022692"/>
    </source>
</evidence>
<sequence>MFWFIGVQDILDALSRADLSLVGVVAALMLGWIVVQGLALWVVWQSLDIRVSSWAAVLVFAGAAFANNITPFGQAGGEPVAALLTTDVSDADYETALAAIAGADALNFVPSTSLALVGSATYAVLSAVSPRLRSVVGVVAVFGVTISVLALAIWYKRSAVKATVVRLATPPLRAGAKFLPRIPVPSPERIEQGFQQFFASIERIATDRRNLAAALALSTLGLALQATAMWMTFQALGSAIPFYVPFFVIPVGTMAAVGPTPGGLGSIESVHVLLLTSMTGAALPTVAAAVVIHSIGGFWLTMTVGGGSMAVLRASAR</sequence>
<feature type="transmembrane region" description="Helical" evidence="7">
    <location>
        <begin position="51"/>
        <end position="69"/>
    </location>
</feature>
<evidence type="ECO:0000313" key="9">
    <source>
        <dbReference type="Proteomes" id="UP001595660"/>
    </source>
</evidence>
<proteinExistence type="inferred from homology"/>
<evidence type="ECO:0000256" key="6">
    <source>
        <dbReference type="ARBA" id="ARBA00023136"/>
    </source>
</evidence>
<dbReference type="GO" id="GO:0005886">
    <property type="term" value="C:plasma membrane"/>
    <property type="evidence" value="ECO:0007669"/>
    <property type="project" value="UniProtKB-SubCell"/>
</dbReference>
<dbReference type="RefSeq" id="WP_232569381.1">
    <property type="nucleotide sequence ID" value="NZ_CP089466.1"/>
</dbReference>
<keyword evidence="5 7" id="KW-1133">Transmembrane helix</keyword>
<dbReference type="Pfam" id="PF03706">
    <property type="entry name" value="LPG_synthase_TM"/>
    <property type="match status" value="1"/>
</dbReference>
<feature type="transmembrane region" description="Helical" evidence="7">
    <location>
        <begin position="135"/>
        <end position="155"/>
    </location>
</feature>
<accession>A0ABD5NJD3</accession>
<feature type="transmembrane region" description="Helical" evidence="7">
    <location>
        <begin position="20"/>
        <end position="44"/>
    </location>
</feature>
<keyword evidence="4 7" id="KW-0812">Transmembrane</keyword>
<feature type="transmembrane region" description="Helical" evidence="7">
    <location>
        <begin position="270"/>
        <end position="292"/>
    </location>
</feature>
<comment type="similarity">
    <text evidence="2">Belongs to the UPF0104 family.</text>
</comment>
<dbReference type="EMBL" id="JBHRWN010000002">
    <property type="protein sequence ID" value="MFC3478993.1"/>
    <property type="molecule type" value="Genomic_DNA"/>
</dbReference>
<name>A0ABD5NJD3_9EURY</name>
<dbReference type="NCBIfam" id="TIGR00374">
    <property type="entry name" value="flippase-like domain"/>
    <property type="match status" value="1"/>
</dbReference>
<evidence type="ECO:0000256" key="1">
    <source>
        <dbReference type="ARBA" id="ARBA00004651"/>
    </source>
</evidence>
<keyword evidence="3" id="KW-1003">Cell membrane</keyword>
<evidence type="ECO:0000256" key="3">
    <source>
        <dbReference type="ARBA" id="ARBA00022475"/>
    </source>
</evidence>
<comment type="caution">
    <text evidence="8">The sequence shown here is derived from an EMBL/GenBank/DDBJ whole genome shotgun (WGS) entry which is preliminary data.</text>
</comment>
<dbReference type="AlphaFoldDB" id="A0ABD5NJD3"/>
<dbReference type="InterPro" id="IPR022791">
    <property type="entry name" value="L-PG_synthase/AglD"/>
</dbReference>
<evidence type="ECO:0000313" key="8">
    <source>
        <dbReference type="EMBL" id="MFC3478993.1"/>
    </source>
</evidence>